<dbReference type="EMBL" id="CP127363">
    <property type="protein sequence ID" value="WIY50863.1"/>
    <property type="molecule type" value="Genomic_DNA"/>
</dbReference>
<dbReference type="Pfam" id="PF13333">
    <property type="entry name" value="rve_2"/>
    <property type="match status" value="1"/>
</dbReference>
<organism evidence="11 14">
    <name type="scientific">Paracidovorax citrulli</name>
    <name type="common">Acidovorax citrulli</name>
    <dbReference type="NCBI Taxonomy" id="80869"/>
    <lineage>
        <taxon>Bacteria</taxon>
        <taxon>Pseudomonadati</taxon>
        <taxon>Pseudomonadota</taxon>
        <taxon>Betaproteobacteria</taxon>
        <taxon>Burkholderiales</taxon>
        <taxon>Comamonadaceae</taxon>
        <taxon>Paracidovorax</taxon>
    </lineage>
</organism>
<dbReference type="EMBL" id="CP127363">
    <property type="protein sequence ID" value="WIY48351.1"/>
    <property type="molecule type" value="Genomic_DNA"/>
</dbReference>
<evidence type="ECO:0000313" key="2">
    <source>
        <dbReference type="EMBL" id="WIY47133.1"/>
    </source>
</evidence>
<dbReference type="InterPro" id="IPR001584">
    <property type="entry name" value="Integrase_cat-core"/>
</dbReference>
<dbReference type="SUPFAM" id="SSF53098">
    <property type="entry name" value="Ribonuclease H-like"/>
    <property type="match status" value="1"/>
</dbReference>
<dbReference type="InterPro" id="IPR012337">
    <property type="entry name" value="RNaseH-like_sf"/>
</dbReference>
<evidence type="ECO:0000313" key="10">
    <source>
        <dbReference type="EMBL" id="WIY49685.1"/>
    </source>
</evidence>
<dbReference type="Pfam" id="PF01527">
    <property type="entry name" value="HTH_Tnp_1"/>
    <property type="match status" value="1"/>
</dbReference>
<evidence type="ECO:0000313" key="6">
    <source>
        <dbReference type="EMBL" id="WIY48351.1"/>
    </source>
</evidence>
<dbReference type="EMBL" id="CP127363">
    <property type="protein sequence ID" value="WIY49685.1"/>
    <property type="molecule type" value="Genomic_DNA"/>
</dbReference>
<dbReference type="Gene3D" id="3.30.420.10">
    <property type="entry name" value="Ribonuclease H-like superfamily/Ribonuclease H"/>
    <property type="match status" value="1"/>
</dbReference>
<evidence type="ECO:0000313" key="14">
    <source>
        <dbReference type="Proteomes" id="UP001242732"/>
    </source>
</evidence>
<evidence type="ECO:0000259" key="1">
    <source>
        <dbReference type="PROSITE" id="PS50994"/>
    </source>
</evidence>
<dbReference type="Pfam" id="PF00665">
    <property type="entry name" value="rve"/>
    <property type="match status" value="1"/>
</dbReference>
<evidence type="ECO:0000313" key="13">
    <source>
        <dbReference type="EMBL" id="WIY51159.1"/>
    </source>
</evidence>
<dbReference type="EMBL" id="CP127363">
    <property type="protein sequence ID" value="WIY48344.1"/>
    <property type="molecule type" value="Genomic_DNA"/>
</dbReference>
<dbReference type="EMBL" id="CP127363">
    <property type="protein sequence ID" value="WIY48526.1"/>
    <property type="molecule type" value="Genomic_DNA"/>
</dbReference>
<sequence>MGKTRPPYPAEFREQIVELVRAGRTPAELAREFDVTAQTIANWVGAAGGQASRSQATAGALTGSEREELARLRRQLRQVQMERDILGKGYGLVRRQERQDVHAVFELVNANQADFPVRTMCRVLGVSHSGFYDWRHRAPSQRAMEDMVLTERIRQVHAESRETYGQPRVRAELAAQGVRVAGKRIARLMRQAGLQGISKRRATTVTTRRDPRERPAADLVMRRFRAERANQLWVADMTYVPTWAGFVYLAVVMDVFSRRIVGWSMGERMTAQLVLAALNMALARRKPQGVIHHSDQGSQYTSLAFGQRCAEMGVRPSMGSVGDAYDNAMAESFFATLECELIERRSFRSKAEAKAAVFSYIEGWYNPRRRHSALSYHSPVEFERRVVAEACQATEINERDQIPA</sequence>
<dbReference type="NCBIfam" id="NF033516">
    <property type="entry name" value="transpos_IS3"/>
    <property type="match status" value="1"/>
</dbReference>
<dbReference type="InterPro" id="IPR036397">
    <property type="entry name" value="RNaseH_sf"/>
</dbReference>
<dbReference type="PANTHER" id="PTHR46889">
    <property type="entry name" value="TRANSPOSASE INSF FOR INSERTION SEQUENCE IS3B-RELATED"/>
    <property type="match status" value="1"/>
</dbReference>
<dbReference type="InterPro" id="IPR025948">
    <property type="entry name" value="HTH-like_dom"/>
</dbReference>
<evidence type="ECO:0000313" key="12">
    <source>
        <dbReference type="EMBL" id="WIY50865.1"/>
    </source>
</evidence>
<reference evidence="11 14" key="1">
    <citation type="submission" date="2023-06" db="EMBL/GenBank/DDBJ databases">
        <authorList>
            <person name="Ham H."/>
            <person name="Park D.S."/>
        </authorList>
    </citation>
    <scope>NUCLEOTIDE SEQUENCE [LARGE SCALE GENOMIC DNA]</scope>
    <source>
        <strain evidence="11 14">KACC 17005</strain>
    </source>
</reference>
<dbReference type="InterPro" id="IPR009057">
    <property type="entry name" value="Homeodomain-like_sf"/>
</dbReference>
<evidence type="ECO:0000313" key="3">
    <source>
        <dbReference type="EMBL" id="WIY48331.1"/>
    </source>
</evidence>
<accession>A0ABY9AVJ0</accession>
<dbReference type="EMBL" id="CP127363">
    <property type="protein sequence ID" value="WIY51159.1"/>
    <property type="molecule type" value="Genomic_DNA"/>
</dbReference>
<evidence type="ECO:0000313" key="8">
    <source>
        <dbReference type="EMBL" id="WIY48522.1"/>
    </source>
</evidence>
<dbReference type="Gene3D" id="1.10.10.60">
    <property type="entry name" value="Homeodomain-like"/>
    <property type="match status" value="1"/>
</dbReference>
<dbReference type="Proteomes" id="UP001242732">
    <property type="component" value="Chromosome"/>
</dbReference>
<dbReference type="Pfam" id="PF13276">
    <property type="entry name" value="HTH_21"/>
    <property type="match status" value="1"/>
</dbReference>
<dbReference type="SUPFAM" id="SSF46689">
    <property type="entry name" value="Homeodomain-like"/>
    <property type="match status" value="1"/>
</dbReference>
<dbReference type="EMBL" id="CP127363">
    <property type="protein sequence ID" value="WIY48354.1"/>
    <property type="molecule type" value="Genomic_DNA"/>
</dbReference>
<dbReference type="InterPro" id="IPR050900">
    <property type="entry name" value="Transposase_IS3/IS150/IS904"/>
</dbReference>
<protein>
    <submittedName>
        <fullName evidence="11">IS3-like element ISAav4 family transposase</fullName>
    </submittedName>
</protein>
<gene>
    <name evidence="10" type="ORF">QRO08_03680</name>
    <name evidence="11" type="ORF">QRO08_09960</name>
    <name evidence="12" type="ORF">QRO08_09970</name>
    <name evidence="13" type="ORF">QRO08_11550</name>
    <name evidence="2" type="ORF">QRO08_14910</name>
    <name evidence="3" type="ORF">QRO08_21310</name>
    <name evidence="4" type="ORF">QRO08_21375</name>
    <name evidence="5" type="ORF">QRO08_21385</name>
    <name evidence="6" type="ORF">QRO08_21420</name>
    <name evidence="7" type="ORF">QRO08_21435</name>
    <name evidence="8" type="ORF">QRO08_22330</name>
    <name evidence="9" type="ORF">QRO08_22355</name>
</gene>
<dbReference type="EMBL" id="CP127363">
    <property type="protein sequence ID" value="WIY47133.1"/>
    <property type="molecule type" value="Genomic_DNA"/>
</dbReference>
<dbReference type="PROSITE" id="PS50994">
    <property type="entry name" value="INTEGRASE"/>
    <property type="match status" value="1"/>
</dbReference>
<evidence type="ECO:0000313" key="11">
    <source>
        <dbReference type="EMBL" id="WIY50863.1"/>
    </source>
</evidence>
<evidence type="ECO:0000313" key="5">
    <source>
        <dbReference type="EMBL" id="WIY48344.1"/>
    </source>
</evidence>
<evidence type="ECO:0000313" key="7">
    <source>
        <dbReference type="EMBL" id="WIY48354.1"/>
    </source>
</evidence>
<evidence type="ECO:0000313" key="4">
    <source>
        <dbReference type="EMBL" id="WIY48342.1"/>
    </source>
</evidence>
<dbReference type="EMBL" id="CP127363">
    <property type="protein sequence ID" value="WIY48342.1"/>
    <property type="molecule type" value="Genomic_DNA"/>
</dbReference>
<dbReference type="PANTHER" id="PTHR46889:SF4">
    <property type="entry name" value="TRANSPOSASE INSO FOR INSERTION SEQUENCE ELEMENT IS911B-RELATED"/>
    <property type="match status" value="1"/>
</dbReference>
<feature type="domain" description="Integrase catalytic" evidence="1">
    <location>
        <begin position="225"/>
        <end position="387"/>
    </location>
</feature>
<dbReference type="InterPro" id="IPR048020">
    <property type="entry name" value="Transpos_IS3"/>
</dbReference>
<dbReference type="RefSeq" id="WP_096912805.1">
    <property type="nucleotide sequence ID" value="NZ_CP023687.1"/>
</dbReference>
<keyword evidence="14" id="KW-1185">Reference proteome</keyword>
<dbReference type="EMBL" id="CP127363">
    <property type="protein sequence ID" value="WIY48522.1"/>
    <property type="molecule type" value="Genomic_DNA"/>
</dbReference>
<dbReference type="InterPro" id="IPR002514">
    <property type="entry name" value="Transposase_8"/>
</dbReference>
<proteinExistence type="predicted"/>
<evidence type="ECO:0000313" key="9">
    <source>
        <dbReference type="EMBL" id="WIY48526.1"/>
    </source>
</evidence>
<dbReference type="EMBL" id="CP127363">
    <property type="protein sequence ID" value="WIY48331.1"/>
    <property type="molecule type" value="Genomic_DNA"/>
</dbReference>
<name>A0ABY9AVJ0_PARCI</name>
<dbReference type="EMBL" id="CP127363">
    <property type="protein sequence ID" value="WIY50865.1"/>
    <property type="molecule type" value="Genomic_DNA"/>
</dbReference>